<evidence type="ECO:0000256" key="1">
    <source>
        <dbReference type="SAM" id="Phobius"/>
    </source>
</evidence>
<dbReference type="Proteomes" id="UP000019681">
    <property type="component" value="Unassembled WGS sequence"/>
</dbReference>
<dbReference type="RefSeq" id="WP_051515175.1">
    <property type="nucleotide sequence ID" value="NZ_AZQP01000068.1"/>
</dbReference>
<dbReference type="EMBL" id="AZQP01000068">
    <property type="protein sequence ID" value="EYE87317.1"/>
    <property type="molecule type" value="Genomic_DNA"/>
</dbReference>
<keyword evidence="3" id="KW-1185">Reference proteome</keyword>
<protein>
    <submittedName>
        <fullName evidence="2">Uncharacterized protein</fullName>
    </submittedName>
</protein>
<organism evidence="2 3">
    <name type="scientific">Fervidicella metallireducens AeB</name>
    <dbReference type="NCBI Taxonomy" id="1403537"/>
    <lineage>
        <taxon>Bacteria</taxon>
        <taxon>Bacillati</taxon>
        <taxon>Bacillota</taxon>
        <taxon>Clostridia</taxon>
        <taxon>Eubacteriales</taxon>
        <taxon>Clostridiaceae</taxon>
        <taxon>Fervidicella</taxon>
    </lineage>
</organism>
<feature type="transmembrane region" description="Helical" evidence="1">
    <location>
        <begin position="18"/>
        <end position="36"/>
    </location>
</feature>
<feature type="transmembrane region" description="Helical" evidence="1">
    <location>
        <begin position="42"/>
        <end position="60"/>
    </location>
</feature>
<keyword evidence="1" id="KW-0472">Membrane</keyword>
<comment type="caution">
    <text evidence="2">The sequence shown here is derived from an EMBL/GenBank/DDBJ whole genome shotgun (WGS) entry which is preliminary data.</text>
</comment>
<sequence length="110" mass="12498">NIFGGVVMKEDKKIDFKTLISIGVYAVILIVSGYLLQDMKNGIGIFVSIALIGLILLVVMHSRRAVYTCIECKKEFKISPVIDLISPHNVDKKYLKCPYCGKRGWHREKR</sequence>
<accession>A0A017RRN5</accession>
<proteinExistence type="predicted"/>
<keyword evidence="1" id="KW-0812">Transmembrane</keyword>
<feature type="non-terminal residue" evidence="2">
    <location>
        <position position="1"/>
    </location>
</feature>
<reference evidence="2 3" key="1">
    <citation type="journal article" date="2014" name="Genome Announc.">
        <title>Draft Genome Sequence of Fervidicella metallireducens Strain AeBT, an Iron-Reducing Thermoanaerobe from the Great Artesian Basin.</title>
        <authorList>
            <person name="Patel B.K."/>
        </authorList>
    </citation>
    <scope>NUCLEOTIDE SEQUENCE [LARGE SCALE GENOMIC DNA]</scope>
    <source>
        <strain evidence="2 3">AeB</strain>
    </source>
</reference>
<name>A0A017RRN5_9CLOT</name>
<keyword evidence="1" id="KW-1133">Transmembrane helix</keyword>
<gene>
    <name evidence="2" type="ORF">Q428_13915</name>
</gene>
<dbReference type="STRING" id="1403537.Q428_13915"/>
<dbReference type="Gene3D" id="2.20.28.30">
    <property type="entry name" value="RNA polymerase ii, chain L"/>
    <property type="match status" value="1"/>
</dbReference>
<evidence type="ECO:0000313" key="2">
    <source>
        <dbReference type="EMBL" id="EYE87317.1"/>
    </source>
</evidence>
<evidence type="ECO:0000313" key="3">
    <source>
        <dbReference type="Proteomes" id="UP000019681"/>
    </source>
</evidence>
<dbReference type="AlphaFoldDB" id="A0A017RRN5"/>